<dbReference type="EMBL" id="JBAFUR010000003">
    <property type="protein sequence ID" value="MFG1253503.1"/>
    <property type="molecule type" value="Genomic_DNA"/>
</dbReference>
<keyword evidence="2" id="KW-1185">Reference proteome</keyword>
<evidence type="ECO:0000313" key="2">
    <source>
        <dbReference type="Proteomes" id="UP001604043"/>
    </source>
</evidence>
<protein>
    <submittedName>
        <fullName evidence="1">Uncharacterized protein</fullName>
    </submittedName>
</protein>
<dbReference type="RefSeq" id="WP_394009587.1">
    <property type="nucleotide sequence ID" value="NZ_JBAFUR010000003.1"/>
</dbReference>
<sequence>MQLIVPKFVSLDTSQLGRWIDDHFSNVDIIRLRAREFYSWVDSHFITITLSLNRIQELICHDSEYVARRRLEFIRNLGMLAWVKGKNGGFGSFIDVLYFEIMNAATSENVSISEVRNLTRRDLFQVGSGEQLLGSSCEPWIRIRPLMLASAQRAREIVTLARSNAIDIKDVKLDDIVTGKRILKGKELDQRLLTIRNSIYHNIQQTGDDRVEEKFELVNSFMSSVVDLASPLPETPEDMLKSIINKYGINMEEASKNTTLGDLGRMYQMQKLLDIAAGSGGDGLETGAICKNSLPTYQFFDAINSLNFKHNVNRGSDISDEYLASTAIYSDITFVDKRMAEKIRQIKIAKPEIAEILNLIFPVCSYDKIPSVLSSKLHGESVSGVS</sequence>
<dbReference type="Proteomes" id="UP001604043">
    <property type="component" value="Unassembled WGS sequence"/>
</dbReference>
<proteinExistence type="predicted"/>
<organism evidence="1 2">
    <name type="scientific">Xanthobacter aminoxidans</name>
    <dbReference type="NCBI Taxonomy" id="186280"/>
    <lineage>
        <taxon>Bacteria</taxon>
        <taxon>Pseudomonadati</taxon>
        <taxon>Pseudomonadota</taxon>
        <taxon>Alphaproteobacteria</taxon>
        <taxon>Hyphomicrobiales</taxon>
        <taxon>Xanthobacteraceae</taxon>
        <taxon>Xanthobacter</taxon>
    </lineage>
</organism>
<comment type="caution">
    <text evidence="1">The sequence shown here is derived from an EMBL/GenBank/DDBJ whole genome shotgun (WGS) entry which is preliminary data.</text>
</comment>
<reference evidence="1 2" key="1">
    <citation type="submission" date="2024-02" db="EMBL/GenBank/DDBJ databases">
        <title>Expansion and revision of Xanthobacter and proposal of Roseixanthobacter gen. nov.</title>
        <authorList>
            <person name="Soltysiak M.P.M."/>
            <person name="Jalihal A."/>
            <person name="Ory A."/>
            <person name="Chrisophersen C."/>
            <person name="Lee A.D."/>
            <person name="Boulton J."/>
            <person name="Springer M."/>
        </authorList>
    </citation>
    <scope>NUCLEOTIDE SEQUENCE [LARGE SCALE GENOMIC DNA]</scope>
    <source>
        <strain evidence="1 2">CB5</strain>
    </source>
</reference>
<accession>A0ABW6ZI63</accession>
<gene>
    <name evidence="1" type="ORF">V5F30_14940</name>
</gene>
<evidence type="ECO:0000313" key="1">
    <source>
        <dbReference type="EMBL" id="MFG1253503.1"/>
    </source>
</evidence>
<name>A0ABW6ZI63_9HYPH</name>